<dbReference type="GO" id="GO:0003676">
    <property type="term" value="F:nucleic acid binding"/>
    <property type="evidence" value="ECO:0007669"/>
    <property type="project" value="InterPro"/>
</dbReference>
<dbReference type="Gene3D" id="3.40.1350.10">
    <property type="match status" value="1"/>
</dbReference>
<dbReference type="EMBL" id="WMEO01000054">
    <property type="protein sequence ID" value="MYL18213.1"/>
    <property type="molecule type" value="Genomic_DNA"/>
</dbReference>
<sequence length="428" mass="48996">MSEEWYINRATFFRVGMAQPNRENFSIFENVESGKATSDVTDTMVLVPETDYRAQLEDLQRELDNIERAPETTLEIFGQSRVEQRWEELLVYFLDSTNPHGFDTDVLRAFLRALYSHGDTSMSGPLRNLEHVEVSSQVSTGNGIADILLRQPDEWFVCIELKVDSPETNAQTDRYAEAARLGDLDTRQHSGTNEYVYIAPTEAPASVSEDFVDISWEYIVTELETVLTDGFGKYPSKSSAQLADFIDTIQLELNMGDINQISEETVLYTEYAETINRVQDAFERDKERLYNSLEETFFAEFGHDEWTSNTRPNTYIQLYKPEWRNIGPGTNIEYEPHLSLNQKQPTIRLRLDIEHTGKNEIREKLSSKVSPETFEDAGWEYVDGVYALVAKSVPLDIENPEASVQEAIEELLQLHSLVGDPIEEIVNK</sequence>
<name>A0A6B1IHY7_9EURY</name>
<proteinExistence type="predicted"/>
<dbReference type="AlphaFoldDB" id="A0A6B1IHY7"/>
<reference evidence="1 2" key="1">
    <citation type="submission" date="2019-11" db="EMBL/GenBank/DDBJ databases">
        <title>Genome sequences of 17 halophilic strains isolated from different environments.</title>
        <authorList>
            <person name="Furrow R.E."/>
        </authorList>
    </citation>
    <scope>NUCLEOTIDE SEQUENCE [LARGE SCALE GENOMIC DNA]</scope>
    <source>
        <strain evidence="1 2">22517_05_Cabo</strain>
    </source>
</reference>
<organism evidence="1 2">
    <name type="scientific">Halorubrum distributum</name>
    <dbReference type="NCBI Taxonomy" id="29283"/>
    <lineage>
        <taxon>Archaea</taxon>
        <taxon>Methanobacteriati</taxon>
        <taxon>Methanobacteriota</taxon>
        <taxon>Stenosarchaea group</taxon>
        <taxon>Halobacteria</taxon>
        <taxon>Halobacteriales</taxon>
        <taxon>Haloferacaceae</taxon>
        <taxon>Halorubrum</taxon>
        <taxon>Halorubrum distributum group</taxon>
    </lineage>
</organism>
<gene>
    <name evidence="1" type="ORF">GLW36_16415</name>
</gene>
<accession>A0A6B1IHY7</accession>
<dbReference type="Pfam" id="PF14281">
    <property type="entry name" value="PDDEXK_4"/>
    <property type="match status" value="1"/>
</dbReference>
<evidence type="ECO:0000313" key="2">
    <source>
        <dbReference type="Proteomes" id="UP000460194"/>
    </source>
</evidence>
<protein>
    <recommendedName>
        <fullName evidence="3">PD-(D/E)XK nuclease family protein</fullName>
    </recommendedName>
</protein>
<comment type="caution">
    <text evidence="1">The sequence shown here is derived from an EMBL/GenBank/DDBJ whole genome shotgun (WGS) entry which is preliminary data.</text>
</comment>
<dbReference type="Proteomes" id="UP000460194">
    <property type="component" value="Unassembled WGS sequence"/>
</dbReference>
<dbReference type="InterPro" id="IPR029470">
    <property type="entry name" value="PDDEXK_4"/>
</dbReference>
<dbReference type="InterPro" id="IPR011856">
    <property type="entry name" value="tRNA_endonuc-like_dom_sf"/>
</dbReference>
<evidence type="ECO:0000313" key="1">
    <source>
        <dbReference type="EMBL" id="MYL18213.1"/>
    </source>
</evidence>
<evidence type="ECO:0008006" key="3">
    <source>
        <dbReference type="Google" id="ProtNLM"/>
    </source>
</evidence>